<organism evidence="1 2">
    <name type="scientific">Lepraria finkii</name>
    <dbReference type="NCBI Taxonomy" id="1340010"/>
    <lineage>
        <taxon>Eukaryota</taxon>
        <taxon>Fungi</taxon>
        <taxon>Dikarya</taxon>
        <taxon>Ascomycota</taxon>
        <taxon>Pezizomycotina</taxon>
        <taxon>Lecanoromycetes</taxon>
        <taxon>OSLEUM clade</taxon>
        <taxon>Lecanoromycetidae</taxon>
        <taxon>Lecanorales</taxon>
        <taxon>Lecanorineae</taxon>
        <taxon>Stereocaulaceae</taxon>
        <taxon>Lepraria</taxon>
    </lineage>
</organism>
<comment type="caution">
    <text evidence="1">The sequence shown here is derived from an EMBL/GenBank/DDBJ whole genome shotgun (WGS) entry which is preliminary data.</text>
</comment>
<dbReference type="Proteomes" id="UP001590951">
    <property type="component" value="Unassembled WGS sequence"/>
</dbReference>
<proteinExistence type="predicted"/>
<evidence type="ECO:0000313" key="2">
    <source>
        <dbReference type="Proteomes" id="UP001590951"/>
    </source>
</evidence>
<accession>A0ABR4APH1</accession>
<gene>
    <name evidence="1" type="ORF">ABVK25_011483</name>
</gene>
<sequence>MIDRKMTVLHAPSTQCIKFKLPDRYHDALDDVVACWVQEGHTQDEIEAYYFTHGPKDPEVKFLC</sequence>
<protein>
    <submittedName>
        <fullName evidence="1">Uncharacterized protein</fullName>
    </submittedName>
</protein>
<evidence type="ECO:0000313" key="1">
    <source>
        <dbReference type="EMBL" id="KAL2047456.1"/>
    </source>
</evidence>
<keyword evidence="2" id="KW-1185">Reference proteome</keyword>
<reference evidence="1 2" key="1">
    <citation type="submission" date="2024-09" db="EMBL/GenBank/DDBJ databases">
        <title>Rethinking Asexuality: The Enigmatic Case of Functional Sexual Genes in Lepraria (Stereocaulaceae).</title>
        <authorList>
            <person name="Doellman M."/>
            <person name="Sun Y."/>
            <person name="Barcenas-Pena A."/>
            <person name="Lumbsch H.T."/>
            <person name="Grewe F."/>
        </authorList>
    </citation>
    <scope>NUCLEOTIDE SEQUENCE [LARGE SCALE GENOMIC DNA]</scope>
    <source>
        <strain evidence="1 2">Grewe 0041</strain>
    </source>
</reference>
<name>A0ABR4APH1_9LECA</name>
<dbReference type="EMBL" id="JBHFEH010000100">
    <property type="protein sequence ID" value="KAL2047456.1"/>
    <property type="molecule type" value="Genomic_DNA"/>
</dbReference>